<feature type="domain" description="Transcription elongation factor GreA/GreB N-terminal" evidence="12">
    <location>
        <begin position="10"/>
        <end position="79"/>
    </location>
</feature>
<gene>
    <name evidence="8" type="primary">greA</name>
    <name evidence="13" type="ORF">CLV30_12726</name>
</gene>
<dbReference type="NCBIfam" id="TIGR01462">
    <property type="entry name" value="greA"/>
    <property type="match status" value="1"/>
</dbReference>
<protein>
    <recommendedName>
        <fullName evidence="2 8">Transcription elongation factor GreA</fullName>
    </recommendedName>
    <alternativeName>
        <fullName evidence="7 8">Transcript cleavage factor GreA</fullName>
    </alternativeName>
</protein>
<dbReference type="Proteomes" id="UP000243528">
    <property type="component" value="Unassembled WGS sequence"/>
</dbReference>
<evidence type="ECO:0000313" key="14">
    <source>
        <dbReference type="Proteomes" id="UP000243528"/>
    </source>
</evidence>
<dbReference type="OrthoDB" id="9797227at2"/>
<dbReference type="InterPro" id="IPR018151">
    <property type="entry name" value="TF_GreA/GreB_CS"/>
</dbReference>
<evidence type="ECO:0000256" key="7">
    <source>
        <dbReference type="ARBA" id="ARBA00030776"/>
    </source>
</evidence>
<dbReference type="GO" id="GO:0006354">
    <property type="term" value="P:DNA-templated transcription elongation"/>
    <property type="evidence" value="ECO:0007669"/>
    <property type="project" value="TreeGrafter"/>
</dbReference>
<dbReference type="PANTHER" id="PTHR30437">
    <property type="entry name" value="TRANSCRIPTION ELONGATION FACTOR GREA"/>
    <property type="match status" value="1"/>
</dbReference>
<dbReference type="Gene3D" id="1.10.287.180">
    <property type="entry name" value="Transcription elongation factor, GreA/GreB, N-terminal domain"/>
    <property type="match status" value="1"/>
</dbReference>
<dbReference type="Pfam" id="PF01272">
    <property type="entry name" value="GreA_GreB"/>
    <property type="match status" value="1"/>
</dbReference>
<dbReference type="PANTHER" id="PTHR30437:SF4">
    <property type="entry name" value="TRANSCRIPTION ELONGATION FACTOR GREA"/>
    <property type="match status" value="1"/>
</dbReference>
<dbReference type="GO" id="GO:0070063">
    <property type="term" value="F:RNA polymerase binding"/>
    <property type="evidence" value="ECO:0007669"/>
    <property type="project" value="InterPro"/>
</dbReference>
<dbReference type="Gene3D" id="3.10.50.30">
    <property type="entry name" value="Transcription elongation factor, GreA/GreB, C-terminal domain"/>
    <property type="match status" value="1"/>
</dbReference>
<dbReference type="PROSITE" id="PS00829">
    <property type="entry name" value="GREAB_1"/>
    <property type="match status" value="1"/>
</dbReference>
<organism evidence="13 14">
    <name type="scientific">Haloactinopolyspora alba</name>
    <dbReference type="NCBI Taxonomy" id="648780"/>
    <lineage>
        <taxon>Bacteria</taxon>
        <taxon>Bacillati</taxon>
        <taxon>Actinomycetota</taxon>
        <taxon>Actinomycetes</taxon>
        <taxon>Jiangellales</taxon>
        <taxon>Jiangellaceae</taxon>
        <taxon>Haloactinopolyspora</taxon>
    </lineage>
</organism>
<evidence type="ECO:0000256" key="2">
    <source>
        <dbReference type="ARBA" id="ARBA00013729"/>
    </source>
</evidence>
<evidence type="ECO:0000313" key="13">
    <source>
        <dbReference type="EMBL" id="PSK96085.1"/>
    </source>
</evidence>
<dbReference type="GO" id="GO:0003746">
    <property type="term" value="F:translation elongation factor activity"/>
    <property type="evidence" value="ECO:0007669"/>
    <property type="project" value="UniProtKB-KW"/>
</dbReference>
<dbReference type="InterPro" id="IPR001437">
    <property type="entry name" value="Tscrpt_elong_fac_GreA/B_C"/>
</dbReference>
<dbReference type="InterPro" id="IPR006359">
    <property type="entry name" value="Tscrpt_elong_fac_GreA"/>
</dbReference>
<name>A0A2P8DFT8_9ACTN</name>
<dbReference type="PIRSF" id="PIRSF006092">
    <property type="entry name" value="GreA_GreB"/>
    <property type="match status" value="1"/>
</dbReference>
<dbReference type="GO" id="GO:0032784">
    <property type="term" value="P:regulation of DNA-templated transcription elongation"/>
    <property type="evidence" value="ECO:0007669"/>
    <property type="project" value="UniProtKB-UniRule"/>
</dbReference>
<keyword evidence="5 8" id="KW-0804">Transcription</keyword>
<dbReference type="InterPro" id="IPR028624">
    <property type="entry name" value="Tscrpt_elong_fac_GreA/B"/>
</dbReference>
<dbReference type="InterPro" id="IPR036805">
    <property type="entry name" value="Tscrpt_elong_fac_GreA/B_N_sf"/>
</dbReference>
<keyword evidence="13" id="KW-0648">Protein biosynthesis</keyword>
<proteinExistence type="inferred from homology"/>
<evidence type="ECO:0000256" key="3">
    <source>
        <dbReference type="ARBA" id="ARBA00023015"/>
    </source>
</evidence>
<evidence type="ECO:0000256" key="9">
    <source>
        <dbReference type="RuleBase" id="RU000556"/>
    </source>
</evidence>
<keyword evidence="14" id="KW-1185">Reference proteome</keyword>
<dbReference type="EMBL" id="PYGE01000027">
    <property type="protein sequence ID" value="PSK96085.1"/>
    <property type="molecule type" value="Genomic_DNA"/>
</dbReference>
<sequence length="168" mass="18404">MTATSDNVAWLTQDAYDRLKEELEYLMGPARLEVAKRIEEARAEGDLSENGGYHAAKEEQGKQEARIHQLQQLLQRAKVGETPQDDGVVEPGMIVEIRFEGEDEIETFLLGSRELASLDESVDIEVYSLQSPLGSAIHGKRVGETASYEAPNGSTINVDIVGAKPYGA</sequence>
<evidence type="ECO:0000256" key="4">
    <source>
        <dbReference type="ARBA" id="ARBA00023125"/>
    </source>
</evidence>
<feature type="region of interest" description="Disordered" evidence="10">
    <location>
        <begin position="43"/>
        <end position="67"/>
    </location>
</feature>
<evidence type="ECO:0000256" key="8">
    <source>
        <dbReference type="HAMAP-Rule" id="MF_00105"/>
    </source>
</evidence>
<keyword evidence="4 8" id="KW-0238">DNA-binding</keyword>
<keyword evidence="13" id="KW-0251">Elongation factor</keyword>
<comment type="function">
    <text evidence="6 8 9">Necessary for efficient RNA polymerase transcription elongation past template-encoded arresting sites. The arresting sites in DNA have the property of trapping a certain fraction of elongating RNA polymerases that pass through, resulting in locked ternary complexes. Cleavage of the nascent transcript by cleavage factors such as GreA or GreB allows the resumption of elongation from the new 3'terminus. GreA releases sequences of 2 to 3 nucleotides.</text>
</comment>
<evidence type="ECO:0000256" key="10">
    <source>
        <dbReference type="SAM" id="MobiDB-lite"/>
    </source>
</evidence>
<dbReference type="SUPFAM" id="SSF54534">
    <property type="entry name" value="FKBP-like"/>
    <property type="match status" value="1"/>
</dbReference>
<dbReference type="GO" id="GO:0003677">
    <property type="term" value="F:DNA binding"/>
    <property type="evidence" value="ECO:0007669"/>
    <property type="project" value="UniProtKB-UniRule"/>
</dbReference>
<dbReference type="InterPro" id="IPR023459">
    <property type="entry name" value="Tscrpt_elong_fac_GreA/B_fam"/>
</dbReference>
<dbReference type="Pfam" id="PF03449">
    <property type="entry name" value="GreA_GreB_N"/>
    <property type="match status" value="1"/>
</dbReference>
<accession>A0A2P8DFT8</accession>
<feature type="domain" description="Transcription elongation factor GreA/GreB C-terminal" evidence="11">
    <location>
        <begin position="85"/>
        <end position="162"/>
    </location>
</feature>
<dbReference type="RefSeq" id="WP_106539719.1">
    <property type="nucleotide sequence ID" value="NZ_PYGE01000027.1"/>
</dbReference>
<evidence type="ECO:0000259" key="12">
    <source>
        <dbReference type="Pfam" id="PF03449"/>
    </source>
</evidence>
<feature type="compositionally biased region" description="Basic and acidic residues" evidence="10">
    <location>
        <begin position="55"/>
        <end position="67"/>
    </location>
</feature>
<evidence type="ECO:0000256" key="1">
    <source>
        <dbReference type="ARBA" id="ARBA00008213"/>
    </source>
</evidence>
<dbReference type="AlphaFoldDB" id="A0A2P8DFT8"/>
<reference evidence="13 14" key="1">
    <citation type="submission" date="2018-03" db="EMBL/GenBank/DDBJ databases">
        <title>Genomic Encyclopedia of Archaeal and Bacterial Type Strains, Phase II (KMG-II): from individual species to whole genera.</title>
        <authorList>
            <person name="Goeker M."/>
        </authorList>
    </citation>
    <scope>NUCLEOTIDE SEQUENCE [LARGE SCALE GENOMIC DNA]</scope>
    <source>
        <strain evidence="13 14">DSM 45211</strain>
    </source>
</reference>
<dbReference type="HAMAP" id="MF_00105">
    <property type="entry name" value="GreA_GreB"/>
    <property type="match status" value="1"/>
</dbReference>
<dbReference type="NCBIfam" id="NF001262">
    <property type="entry name" value="PRK00226.1-3"/>
    <property type="match status" value="1"/>
</dbReference>
<dbReference type="SUPFAM" id="SSF46557">
    <property type="entry name" value="GreA transcript cleavage protein, N-terminal domain"/>
    <property type="match status" value="1"/>
</dbReference>
<evidence type="ECO:0000256" key="6">
    <source>
        <dbReference type="ARBA" id="ARBA00024916"/>
    </source>
</evidence>
<keyword evidence="3 8" id="KW-0805">Transcription regulation</keyword>
<comment type="caution">
    <text evidence="13">The sequence shown here is derived from an EMBL/GenBank/DDBJ whole genome shotgun (WGS) entry which is preliminary data.</text>
</comment>
<dbReference type="FunFam" id="1.10.287.180:FF:000001">
    <property type="entry name" value="Transcription elongation factor GreA"/>
    <property type="match status" value="1"/>
</dbReference>
<evidence type="ECO:0000259" key="11">
    <source>
        <dbReference type="Pfam" id="PF01272"/>
    </source>
</evidence>
<evidence type="ECO:0000256" key="5">
    <source>
        <dbReference type="ARBA" id="ARBA00023163"/>
    </source>
</evidence>
<comment type="similarity">
    <text evidence="1 8 9">Belongs to the GreA/GreB family.</text>
</comment>
<dbReference type="InterPro" id="IPR022691">
    <property type="entry name" value="Tscrpt_elong_fac_GreA/B_N"/>
</dbReference>
<dbReference type="InterPro" id="IPR036953">
    <property type="entry name" value="GreA/GreB_C_sf"/>
</dbReference>